<dbReference type="RefSeq" id="WP_268062146.1">
    <property type="nucleotide sequence ID" value="NZ_JAPQFJ010000015.1"/>
</dbReference>
<proteinExistence type="predicted"/>
<keyword evidence="3" id="KW-1185">Reference proteome</keyword>
<evidence type="ECO:0000313" key="3">
    <source>
        <dbReference type="Proteomes" id="UP001144612"/>
    </source>
</evidence>
<comment type="caution">
    <text evidence="2">The sequence shown here is derived from an EMBL/GenBank/DDBJ whole genome shotgun (WGS) entry which is preliminary data.</text>
</comment>
<keyword evidence="1" id="KW-0812">Transmembrane</keyword>
<name>A0ABT4DBL8_9CLOT</name>
<keyword evidence="1" id="KW-0472">Membrane</keyword>
<keyword evidence="1" id="KW-1133">Transmembrane helix</keyword>
<organism evidence="2 3">
    <name type="scientific">Clostridium brassicae</name>
    <dbReference type="NCBI Taxonomy" id="2999072"/>
    <lineage>
        <taxon>Bacteria</taxon>
        <taxon>Bacillati</taxon>
        <taxon>Bacillota</taxon>
        <taxon>Clostridia</taxon>
        <taxon>Eubacteriales</taxon>
        <taxon>Clostridiaceae</taxon>
        <taxon>Clostridium</taxon>
    </lineage>
</organism>
<gene>
    <name evidence="2" type="ORF">OW729_13920</name>
</gene>
<dbReference type="EMBL" id="JAPQFJ010000015">
    <property type="protein sequence ID" value="MCY6959712.1"/>
    <property type="molecule type" value="Genomic_DNA"/>
</dbReference>
<evidence type="ECO:0000313" key="2">
    <source>
        <dbReference type="EMBL" id="MCY6959712.1"/>
    </source>
</evidence>
<evidence type="ECO:0000256" key="1">
    <source>
        <dbReference type="SAM" id="Phobius"/>
    </source>
</evidence>
<protein>
    <recommendedName>
        <fullName evidence="4">DUF4825 domain-containing protein</fullName>
    </recommendedName>
</protein>
<accession>A0ABT4DBL8</accession>
<sequence>MKLKKIFLGIIMIVILGYGLLAVNINMNRQIYSSLVNDYMFYEDDNKTWDINNMVEAFNNVNNNVNNNNNNKVKEVVNGEDDRIPKFRVLFNPIPFDFRIDTNKYVFYINKDVFSNKGFNKGIEYLKNKVLKLNEVIKKYIGIVHIRNTYC</sequence>
<feature type="transmembrane region" description="Helical" evidence="1">
    <location>
        <begin position="6"/>
        <end position="25"/>
    </location>
</feature>
<reference evidence="2" key="1">
    <citation type="submission" date="2022-12" db="EMBL/GenBank/DDBJ databases">
        <title>Clostridium sp. nov., isolated from industrial wastewater.</title>
        <authorList>
            <person name="Jiayan W."/>
        </authorList>
    </citation>
    <scope>NUCLEOTIDE SEQUENCE</scope>
    <source>
        <strain evidence="2">ZC22-4</strain>
    </source>
</reference>
<dbReference type="Proteomes" id="UP001144612">
    <property type="component" value="Unassembled WGS sequence"/>
</dbReference>
<evidence type="ECO:0008006" key="4">
    <source>
        <dbReference type="Google" id="ProtNLM"/>
    </source>
</evidence>